<dbReference type="InterPro" id="IPR042217">
    <property type="entry name" value="T4SS_VirB10/TrbI"/>
</dbReference>
<reference evidence="8 9" key="1">
    <citation type="submission" date="2016-03" db="EMBL/GenBank/DDBJ databases">
        <authorList>
            <person name="Ploux O."/>
        </authorList>
    </citation>
    <scope>NUCLEOTIDE SEQUENCE [LARGE SCALE GENOMIC DNA]</scope>
    <source>
        <strain evidence="8 9">R-45363</strain>
    </source>
</reference>
<protein>
    <submittedName>
        <fullName evidence="8">Conjugal transfer protein TrbI</fullName>
    </submittedName>
</protein>
<keyword evidence="3 7" id="KW-0812">Transmembrane</keyword>
<evidence type="ECO:0000313" key="9">
    <source>
        <dbReference type="Proteomes" id="UP000078090"/>
    </source>
</evidence>
<accession>A0A177MMW6</accession>
<feature type="region of interest" description="Disordered" evidence="6">
    <location>
        <begin position="86"/>
        <end position="107"/>
    </location>
</feature>
<dbReference type="InterPro" id="IPR005498">
    <property type="entry name" value="T4SS_VirB10/TraB/TrbI"/>
</dbReference>
<dbReference type="AlphaFoldDB" id="A0A177MMW6"/>
<evidence type="ECO:0000313" key="8">
    <source>
        <dbReference type="EMBL" id="OAI06745.1"/>
    </source>
</evidence>
<dbReference type="CDD" id="cd16429">
    <property type="entry name" value="VirB10"/>
    <property type="match status" value="1"/>
</dbReference>
<dbReference type="Gene3D" id="2.40.128.260">
    <property type="entry name" value="Type IV secretion system, VirB10/TraB/TrbI"/>
    <property type="match status" value="1"/>
</dbReference>
<name>A0A177MMW6_METMH</name>
<organism evidence="8 9">
    <name type="scientific">Methylomonas methanica</name>
    <dbReference type="NCBI Taxonomy" id="421"/>
    <lineage>
        <taxon>Bacteria</taxon>
        <taxon>Pseudomonadati</taxon>
        <taxon>Pseudomonadota</taxon>
        <taxon>Gammaproteobacteria</taxon>
        <taxon>Methylococcales</taxon>
        <taxon>Methylococcaceae</taxon>
        <taxon>Methylomonas</taxon>
    </lineage>
</organism>
<evidence type="ECO:0000256" key="3">
    <source>
        <dbReference type="ARBA" id="ARBA00022692"/>
    </source>
</evidence>
<comment type="subcellular location">
    <subcellularLocation>
        <location evidence="1">Membrane</location>
        <topology evidence="1">Single-pass membrane protein</topology>
    </subcellularLocation>
</comment>
<gene>
    <name evidence="8" type="ORF">A1332_10830</name>
</gene>
<evidence type="ECO:0000256" key="7">
    <source>
        <dbReference type="SAM" id="Phobius"/>
    </source>
</evidence>
<evidence type="ECO:0000256" key="6">
    <source>
        <dbReference type="SAM" id="MobiDB-lite"/>
    </source>
</evidence>
<dbReference type="GO" id="GO:0016020">
    <property type="term" value="C:membrane"/>
    <property type="evidence" value="ECO:0007669"/>
    <property type="project" value="UniProtKB-SubCell"/>
</dbReference>
<evidence type="ECO:0000256" key="5">
    <source>
        <dbReference type="ARBA" id="ARBA00023136"/>
    </source>
</evidence>
<dbReference type="EMBL" id="LUUG01000055">
    <property type="protein sequence ID" value="OAI06745.1"/>
    <property type="molecule type" value="Genomic_DNA"/>
</dbReference>
<proteinExistence type="inferred from homology"/>
<feature type="compositionally biased region" description="Pro residues" evidence="6">
    <location>
        <begin position="94"/>
        <end position="107"/>
    </location>
</feature>
<feature type="region of interest" description="Disordered" evidence="6">
    <location>
        <begin position="218"/>
        <end position="260"/>
    </location>
</feature>
<feature type="region of interest" description="Disordered" evidence="6">
    <location>
        <begin position="1"/>
        <end position="24"/>
    </location>
</feature>
<evidence type="ECO:0000256" key="1">
    <source>
        <dbReference type="ARBA" id="ARBA00004167"/>
    </source>
</evidence>
<comment type="similarity">
    <text evidence="2">Belongs to the TrbI/VirB10 family.</text>
</comment>
<dbReference type="Pfam" id="PF03743">
    <property type="entry name" value="TrbI"/>
    <property type="match status" value="1"/>
</dbReference>
<feature type="compositionally biased region" description="Polar residues" evidence="6">
    <location>
        <begin position="226"/>
        <end position="254"/>
    </location>
</feature>
<comment type="caution">
    <text evidence="8">The sequence shown here is derived from an EMBL/GenBank/DDBJ whole genome shotgun (WGS) entry which is preliminary data.</text>
</comment>
<sequence>MESTANTVNEEYMSPELSPDEPEASHGVRRVNNLPVLILGVAISIFLIIMVLVAADRANQQNKPETADRQKAGNANMLAKEIVGNNLGGIIPPESNPQPDPQLEPAPPVKIVRADMPPTPPSAAPNRARTPEEDAAARIAAMKRQQFEDAIKARTMVTVTAPRSSGSPPGVIAASQVQTTGRDGVLAKLAAVREQMTDTDPMTAYKKRLAALQDSGIVGADGENETGGNERSPQLVSSETLGEKNNISQFGKSGSSDRWRLDSLPEAPRTPFELRAGFIIPGTLISGINSELPGQIMAQVSQDVFDTATGKYLLVPQGSRLVGVYSSEVEYGQSRVLVAWQRIVFPDGKAMDIGAMPGADSAGYAGFTDQVNHHFVRIFGSALLMSAITAGITYNQQQNQQNGVYTAPNANSAMSNALGQQLGRVTSQMIAKNMNIAPTLEIRPGYRFNIIVTKDLTLTKPYQAFDY</sequence>
<keyword evidence="5 7" id="KW-0472">Membrane</keyword>
<evidence type="ECO:0000256" key="2">
    <source>
        <dbReference type="ARBA" id="ARBA00010265"/>
    </source>
</evidence>
<dbReference type="Proteomes" id="UP000078090">
    <property type="component" value="Unassembled WGS sequence"/>
</dbReference>
<feature type="transmembrane region" description="Helical" evidence="7">
    <location>
        <begin position="34"/>
        <end position="55"/>
    </location>
</feature>
<evidence type="ECO:0000256" key="4">
    <source>
        <dbReference type="ARBA" id="ARBA00022989"/>
    </source>
</evidence>
<keyword evidence="4 7" id="KW-1133">Transmembrane helix</keyword>
<dbReference type="RefSeq" id="WP_020485796.1">
    <property type="nucleotide sequence ID" value="NZ_LUUG01000055.1"/>
</dbReference>